<feature type="signal peptide" evidence="1">
    <location>
        <begin position="1"/>
        <end position="19"/>
    </location>
</feature>
<evidence type="ECO:0000256" key="1">
    <source>
        <dbReference type="SAM" id="SignalP"/>
    </source>
</evidence>
<evidence type="ECO:0000313" key="3">
    <source>
        <dbReference type="Proteomes" id="UP001652621"/>
    </source>
</evidence>
<dbReference type="RefSeq" id="XP_005188481.1">
    <property type="nucleotide sequence ID" value="XM_005188424.1"/>
</dbReference>
<dbReference type="AlphaFoldDB" id="A0A1I8NFI0"/>
<feature type="chain" id="PRO_5044561625" evidence="1">
    <location>
        <begin position="20"/>
        <end position="99"/>
    </location>
</feature>
<reference evidence="4" key="2">
    <citation type="submission" date="2025-04" db="UniProtKB">
        <authorList>
            <consortium name="RefSeq"/>
        </authorList>
    </citation>
    <scope>IDENTIFICATION</scope>
    <source>
        <strain evidence="4">Aabys</strain>
    </source>
</reference>
<accession>A0A1I8NFI0</accession>
<proteinExistence type="predicted"/>
<reference evidence="2" key="1">
    <citation type="submission" date="2020-05" db="UniProtKB">
        <authorList>
            <consortium name="EnsemblMetazoa"/>
        </authorList>
    </citation>
    <scope>IDENTIFICATION</scope>
    <source>
        <strain evidence="2">Aabys</strain>
    </source>
</reference>
<organism evidence="2">
    <name type="scientific">Musca domestica</name>
    <name type="common">House fly</name>
    <dbReference type="NCBI Taxonomy" id="7370"/>
    <lineage>
        <taxon>Eukaryota</taxon>
        <taxon>Metazoa</taxon>
        <taxon>Ecdysozoa</taxon>
        <taxon>Arthropoda</taxon>
        <taxon>Hexapoda</taxon>
        <taxon>Insecta</taxon>
        <taxon>Pterygota</taxon>
        <taxon>Neoptera</taxon>
        <taxon>Endopterygota</taxon>
        <taxon>Diptera</taxon>
        <taxon>Brachycera</taxon>
        <taxon>Muscomorpha</taxon>
        <taxon>Muscoidea</taxon>
        <taxon>Muscidae</taxon>
        <taxon>Musca</taxon>
    </lineage>
</organism>
<dbReference type="KEGG" id="mde:101901377"/>
<dbReference type="GeneID" id="101901377"/>
<sequence length="99" mass="10541">MRCFVLLTIFACFLAMAWSARSAGQQATNLFDVDAGINSGDEKVRQVRQFYGGYGRPGGFYGRPGGIYGRPGGYYGSPFGGRPYGGYGGYGGYPGGFYG</sequence>
<dbReference type="VEuPathDB" id="VectorBase:MDOMA2_003703"/>
<dbReference type="EnsemblMetazoa" id="MDOA014646-RA">
    <property type="protein sequence ID" value="MDOA014646-PA"/>
    <property type="gene ID" value="MDOA014646"/>
</dbReference>
<keyword evidence="1" id="KW-0732">Signal</keyword>
<dbReference type="VEuPathDB" id="VectorBase:MDOA014646"/>
<protein>
    <submittedName>
        <fullName evidence="4">ATP-dependent RNA helicase ded1-like</fullName>
    </submittedName>
</protein>
<keyword evidence="3" id="KW-1185">Reference proteome</keyword>
<dbReference type="Proteomes" id="UP001652621">
    <property type="component" value="Unplaced"/>
</dbReference>
<gene>
    <name evidence="2" type="primary">101901377</name>
    <name evidence="4" type="synonym">LOC101901377</name>
</gene>
<evidence type="ECO:0000313" key="2">
    <source>
        <dbReference type="EnsemblMetazoa" id="MDOA014646-PA"/>
    </source>
</evidence>
<name>A0A1I8NFI0_MUSDO</name>
<evidence type="ECO:0000313" key="4">
    <source>
        <dbReference type="RefSeq" id="XP_005188481.1"/>
    </source>
</evidence>